<dbReference type="Proteomes" id="UP000694701">
    <property type="component" value="Unplaced"/>
</dbReference>
<organism evidence="2 3">
    <name type="scientific">Cyprinus carpio</name>
    <name type="common">Common carp</name>
    <dbReference type="NCBI Taxonomy" id="7962"/>
    <lineage>
        <taxon>Eukaryota</taxon>
        <taxon>Metazoa</taxon>
        <taxon>Chordata</taxon>
        <taxon>Craniata</taxon>
        <taxon>Vertebrata</taxon>
        <taxon>Euteleostomi</taxon>
        <taxon>Actinopterygii</taxon>
        <taxon>Neopterygii</taxon>
        <taxon>Teleostei</taxon>
        <taxon>Ostariophysi</taxon>
        <taxon>Cypriniformes</taxon>
        <taxon>Cyprinidae</taxon>
        <taxon>Cyprininae</taxon>
        <taxon>Cyprinus</taxon>
    </lineage>
</organism>
<keyword evidence="1" id="KW-1133">Transmembrane helix</keyword>
<feature type="transmembrane region" description="Helical" evidence="1">
    <location>
        <begin position="12"/>
        <end position="38"/>
    </location>
</feature>
<evidence type="ECO:0000313" key="2">
    <source>
        <dbReference type="Ensembl" id="ENSCCRP00020053818.1"/>
    </source>
</evidence>
<reference evidence="2" key="1">
    <citation type="submission" date="2025-08" db="UniProtKB">
        <authorList>
            <consortium name="Ensembl"/>
        </authorList>
    </citation>
    <scope>IDENTIFICATION</scope>
</reference>
<dbReference type="AlphaFoldDB" id="A0A8C2FB22"/>
<name>A0A8C2FB22_CYPCA</name>
<accession>A0A8C2FB22</accession>
<keyword evidence="1" id="KW-0812">Transmembrane</keyword>
<keyword evidence="1" id="KW-0472">Membrane</keyword>
<dbReference type="Ensembl" id="ENSCCRT00020058869.1">
    <property type="protein sequence ID" value="ENSCCRP00020053818.1"/>
    <property type="gene ID" value="ENSCCRG00020024340.1"/>
</dbReference>
<sequence length="129" mass="14962">MTKCNVNVNYTILYYICKLVGSVYLSAIFASVSSYDVVLSVCRMRALRLFSLINQPPHRTIGSRRQSEDEAFPVAVWSAVPSWLNMTTNGRFNSRESRNGCYPVPQTVYVFFFQFDWHSKRNNLLLMLF</sequence>
<evidence type="ECO:0000256" key="1">
    <source>
        <dbReference type="SAM" id="Phobius"/>
    </source>
</evidence>
<evidence type="ECO:0000313" key="3">
    <source>
        <dbReference type="Proteomes" id="UP000694701"/>
    </source>
</evidence>
<protein>
    <submittedName>
        <fullName evidence="2">Uncharacterized protein</fullName>
    </submittedName>
</protein>
<proteinExistence type="predicted"/>